<dbReference type="Pfam" id="PF13443">
    <property type="entry name" value="HTH_26"/>
    <property type="match status" value="1"/>
</dbReference>
<dbReference type="AlphaFoldDB" id="A0AA96WPK8"/>
<protein>
    <submittedName>
        <fullName evidence="2">Helix-turn-helix transcriptional regulator</fullName>
    </submittedName>
</protein>
<name>A0AA96WPK8_9CYAN</name>
<evidence type="ECO:0000259" key="1">
    <source>
        <dbReference type="Pfam" id="PF13443"/>
    </source>
</evidence>
<dbReference type="EMBL" id="CP053586">
    <property type="protein sequence ID" value="WNZ26691.1"/>
    <property type="molecule type" value="Genomic_DNA"/>
</dbReference>
<sequence length="61" mass="6777">MAQQGLNYKTLGTATAMHPNTISKLKHNPPARLEMDTLIRLCQALNCQPGDLLVYTPEEQP</sequence>
<dbReference type="Gene3D" id="1.10.260.40">
    <property type="entry name" value="lambda repressor-like DNA-binding domains"/>
    <property type="match status" value="1"/>
</dbReference>
<dbReference type="InterPro" id="IPR001387">
    <property type="entry name" value="Cro/C1-type_HTH"/>
</dbReference>
<dbReference type="GO" id="GO:0003677">
    <property type="term" value="F:DNA binding"/>
    <property type="evidence" value="ECO:0007669"/>
    <property type="project" value="InterPro"/>
</dbReference>
<organism evidence="2">
    <name type="scientific">Leptolyngbya sp. NK1-12</name>
    <dbReference type="NCBI Taxonomy" id="2547451"/>
    <lineage>
        <taxon>Bacteria</taxon>
        <taxon>Bacillati</taxon>
        <taxon>Cyanobacteriota</taxon>
        <taxon>Cyanophyceae</taxon>
        <taxon>Leptolyngbyales</taxon>
        <taxon>Leptolyngbyaceae</taxon>
        <taxon>Leptolyngbya group</taxon>
        <taxon>Leptolyngbya</taxon>
    </lineage>
</organism>
<accession>A0AA96WPK8</accession>
<gene>
    <name evidence="2" type="ORF">HJG54_18980</name>
</gene>
<dbReference type="InterPro" id="IPR010982">
    <property type="entry name" value="Lambda_DNA-bd_dom_sf"/>
</dbReference>
<reference evidence="2" key="1">
    <citation type="submission" date="2020-05" db="EMBL/GenBank/DDBJ databases">
        <authorList>
            <person name="Zhu T."/>
            <person name="Keshari N."/>
            <person name="Lu X."/>
        </authorList>
    </citation>
    <scope>NUCLEOTIDE SEQUENCE</scope>
    <source>
        <strain evidence="2">NK1-12</strain>
    </source>
</reference>
<feature type="domain" description="HTH cro/C1-type" evidence="1">
    <location>
        <begin position="1"/>
        <end position="58"/>
    </location>
</feature>
<dbReference type="SUPFAM" id="SSF47413">
    <property type="entry name" value="lambda repressor-like DNA-binding domains"/>
    <property type="match status" value="1"/>
</dbReference>
<evidence type="ECO:0000313" key="2">
    <source>
        <dbReference type="EMBL" id="WNZ26691.1"/>
    </source>
</evidence>
<proteinExistence type="predicted"/>